<name>A0A7X2H1T1_9BACL</name>
<dbReference type="EMBL" id="WJXB01000001">
    <property type="protein sequence ID" value="MRN51971.1"/>
    <property type="molecule type" value="Genomic_DNA"/>
</dbReference>
<dbReference type="AlphaFoldDB" id="A0A7X2H1T1"/>
<evidence type="ECO:0000313" key="3">
    <source>
        <dbReference type="Proteomes" id="UP000463051"/>
    </source>
</evidence>
<dbReference type="RefSeq" id="WP_154116961.1">
    <property type="nucleotide sequence ID" value="NZ_WJXB01000001.1"/>
</dbReference>
<dbReference type="Proteomes" id="UP000463051">
    <property type="component" value="Unassembled WGS sequence"/>
</dbReference>
<organism evidence="2 3">
    <name type="scientific">Paenibacillus monticola</name>
    <dbReference type="NCBI Taxonomy" id="2666075"/>
    <lineage>
        <taxon>Bacteria</taxon>
        <taxon>Bacillati</taxon>
        <taxon>Bacillota</taxon>
        <taxon>Bacilli</taxon>
        <taxon>Bacillales</taxon>
        <taxon>Paenibacillaceae</taxon>
        <taxon>Paenibacillus</taxon>
    </lineage>
</organism>
<feature type="compositionally biased region" description="Basic and acidic residues" evidence="1">
    <location>
        <begin position="1"/>
        <end position="13"/>
    </location>
</feature>
<reference evidence="2 3" key="1">
    <citation type="submission" date="2019-11" db="EMBL/GenBank/DDBJ databases">
        <title>Paenibacillus monticola sp. nov., a novel PGPR strain isolated from mountain sample in China.</title>
        <authorList>
            <person name="Zhao Q."/>
            <person name="Li H.-P."/>
            <person name="Zhang J.-L."/>
        </authorList>
    </citation>
    <scope>NUCLEOTIDE SEQUENCE [LARGE SCALE GENOMIC DNA]</scope>
    <source>
        <strain evidence="2 3">LC-T2</strain>
    </source>
</reference>
<evidence type="ECO:0000313" key="2">
    <source>
        <dbReference type="EMBL" id="MRN51971.1"/>
    </source>
</evidence>
<protein>
    <submittedName>
        <fullName evidence="2">Uncharacterized protein</fullName>
    </submittedName>
</protein>
<feature type="region of interest" description="Disordered" evidence="1">
    <location>
        <begin position="1"/>
        <end position="24"/>
    </location>
</feature>
<sequence>MNDWHFANKDSKAEQAAGGQGEIKHSQLTQEELAEFRMKYPAPTGEAAKKPIPIDGYIKNRKDECK</sequence>
<proteinExistence type="predicted"/>
<gene>
    <name evidence="2" type="ORF">GJB61_03025</name>
</gene>
<keyword evidence="3" id="KW-1185">Reference proteome</keyword>
<comment type="caution">
    <text evidence="2">The sequence shown here is derived from an EMBL/GenBank/DDBJ whole genome shotgun (WGS) entry which is preliminary data.</text>
</comment>
<accession>A0A7X2H1T1</accession>
<evidence type="ECO:0000256" key="1">
    <source>
        <dbReference type="SAM" id="MobiDB-lite"/>
    </source>
</evidence>